<dbReference type="InterPro" id="IPR036390">
    <property type="entry name" value="WH_DNA-bd_sf"/>
</dbReference>
<feature type="compositionally biased region" description="Low complexity" evidence="12">
    <location>
        <begin position="808"/>
        <end position="833"/>
    </location>
</feature>
<evidence type="ECO:0000256" key="6">
    <source>
        <dbReference type="ARBA" id="ARBA00022840"/>
    </source>
</evidence>
<dbReference type="CDD" id="cd01127">
    <property type="entry name" value="TrwB_TraG_TraD_VirD4"/>
    <property type="match status" value="1"/>
</dbReference>
<dbReference type="Gene3D" id="1.10.10.10">
    <property type="entry name" value="Winged helix-like DNA-binding domain superfamily/Winged helix DNA-binding domain"/>
    <property type="match status" value="1"/>
</dbReference>
<dbReference type="Pfam" id="PF01580">
    <property type="entry name" value="FtsK_SpoIIIE"/>
    <property type="match status" value="1"/>
</dbReference>
<dbReference type="GO" id="GO:0003677">
    <property type="term" value="F:DNA binding"/>
    <property type="evidence" value="ECO:0007669"/>
    <property type="project" value="UniProtKB-KW"/>
</dbReference>
<evidence type="ECO:0000313" key="15">
    <source>
        <dbReference type="EMBL" id="PRF60126.1"/>
    </source>
</evidence>
<evidence type="ECO:0000256" key="10">
    <source>
        <dbReference type="ARBA" id="ARBA00025923"/>
    </source>
</evidence>
<feature type="transmembrane region" description="Helical" evidence="13">
    <location>
        <begin position="42"/>
        <end position="60"/>
    </location>
</feature>
<evidence type="ECO:0000256" key="8">
    <source>
        <dbReference type="ARBA" id="ARBA00023306"/>
    </source>
</evidence>
<accession>A0A2S9MMX4</accession>
<dbReference type="Pfam" id="PF09397">
    <property type="entry name" value="FtsK_gamma"/>
    <property type="match status" value="1"/>
</dbReference>
<evidence type="ECO:0000256" key="13">
    <source>
        <dbReference type="SAM" id="Phobius"/>
    </source>
</evidence>
<feature type="region of interest" description="Disordered" evidence="12">
    <location>
        <begin position="547"/>
        <end position="626"/>
    </location>
</feature>
<dbReference type="SMART" id="SM00843">
    <property type="entry name" value="Ftsk_gamma"/>
    <property type="match status" value="1"/>
</dbReference>
<feature type="domain" description="FtsK" evidence="14">
    <location>
        <begin position="1426"/>
        <end position="1635"/>
    </location>
</feature>
<evidence type="ECO:0000259" key="14">
    <source>
        <dbReference type="PROSITE" id="PS50901"/>
    </source>
</evidence>
<feature type="compositionally biased region" description="Low complexity" evidence="12">
    <location>
        <begin position="1236"/>
        <end position="1272"/>
    </location>
</feature>
<feature type="compositionally biased region" description="Low complexity" evidence="12">
    <location>
        <begin position="1171"/>
        <end position="1199"/>
    </location>
</feature>
<dbReference type="InterPro" id="IPR041027">
    <property type="entry name" value="FtsK_alpha"/>
</dbReference>
<dbReference type="GO" id="GO:0005886">
    <property type="term" value="C:plasma membrane"/>
    <property type="evidence" value="ECO:0007669"/>
    <property type="project" value="UniProtKB-SubCell"/>
</dbReference>
<keyword evidence="4 11" id="KW-0547">Nucleotide-binding</keyword>
<dbReference type="PROSITE" id="PS50901">
    <property type="entry name" value="FTSK"/>
    <property type="match status" value="1"/>
</dbReference>
<comment type="caution">
    <text evidence="15">The sequence shown here is derived from an EMBL/GenBank/DDBJ whole genome shotgun (WGS) entry which is preliminary data.</text>
</comment>
<feature type="region of interest" description="Disordered" evidence="12">
    <location>
        <begin position="1236"/>
        <end position="1277"/>
    </location>
</feature>
<dbReference type="InterPro" id="IPR036388">
    <property type="entry name" value="WH-like_DNA-bd_sf"/>
</dbReference>
<keyword evidence="13" id="KW-1133">Transmembrane helix</keyword>
<feature type="compositionally biased region" description="Low complexity" evidence="12">
    <location>
        <begin position="1037"/>
        <end position="1065"/>
    </location>
</feature>
<sequence length="1780" mass="177046">MHTVVFGWFGISAVWFLLLFWRLVQAMLPGGGGLAGPGSIRLWLGFAAVFIASCTLTSALSGPDTNALGHAFAGGFAHVLGPVGTPVAMVVLLFAGLPWFTGISWRRFAAWVETSFGVKLARDTGDDDAHGIADLPRSALYRDDDIVQPTTAHTVNPMAPRQNGRYARPTLWKPDPQARPKPRSKPAPRPPVEPVAPSGWLKPASGTRMPVPPAPPATGAMPPPTIGSTASLARAAANAQPRPDPAPLPAGFEPMRPRPTAVRPAAALRQPAAPRATVAPRAAAPAPARPLARPAGGTAGVGASADASRRRVTAPPQKRAPLYAWADKPAAPITPAPSVHETLRSIEASTAQWATLAGAAASVDAARTTASAAGVIGIGDASAAAGVAAPASAPAPSAASSAVASTVTDDVAPMVKPAIEHDTAAHDDNAPIVLPAFVDVAPAALASTNDTDVEARAEAGYDASANHTSDARAFAPHADGETPQIEAAPVASAVASASAPSEGAPIELAPWEDFVAQRAAAVGTSIGNSAALAPGVADETGTIAATEPQTSAQAAAPASDTARVDTVSASTSPIDDERTAETQSGAQVSAVQASIAPSSTAAAQHDAEPTTPLPASATNAASPPVTLDPQTVAATVPVTAAASTVGRASAPWEAAAPVAAKLVSNTAATPASASLPPSGDIVSGTAPVASAPVVVPRDDAQPAASAVVATSALNDVKAVTGTAVDADDAVARTSVPVPAQIDSATAAQPVASAPLSSTPMKPFASSGVSAPSATSTTPATSSPTASQPSITQSLPRVATASQSEQSGSTAPAAAAPQSPTASPAATAPSSSRFDVPAAVTTTQAPAAATAAVAGTPSVAPTAASAMLSGAAASVTTTASPSASAPMSATPSAGAASVTTTASPSAPVPVSAMPSATTASGMTTASPSTATPASVIPSGAAASLTTTASASAPTSGPATPSGAGASVTTTASPSAPMPVSAMPSATTASATTTASPSTATPASVIPSGATASLTTTASSSVSTPVSATPSGAAASVTTTASPAAPTSASPMSSGAAASVTTTASPSAPTPAPAFGIRDARAAAGGAAASTAEPASPSTPAVSSPSSAATTAAPPATAAFAAFAANAPATAPATPTLATVTAPSAPTTFATTVGVTAPSPNPTNPPATPNPTPQTNWTATNTAVPSSAPSSTSQQPTATAPAAMISATTTAPATPATAATPPSAPAATLSGIATVPPSVATAPPSSPASVAAPATEPAAPAADTAAQPATTAPARQPRPNAFEFHAPASFNVELPTLDLLEPASDEIEPITDEHLAQTGQVIEQRLQEFKVPVTVVGASAGPVITRFEIEPALGVRGSQIVGLMKDLSRGLGLTSIRVVETIPGKTCMGLELPNAKRQMIRLSEILESRQYQHSTSQLTIAMGKDITGHPVVTDLAKAPHMLVAGTTGSGKSVAINAMILSLLYKATPDDVRLIMIDPKMLELSVYEGIPHLLAPVVTDMKLAANALNWCVGEMEKRYRLMSAVGVRNLAGFNQKIRDAEAKEKKIGNPFSLTPDDPEPLSTLPLIVVVIDELADLMMVAGKKIEELIARLAQKARAAGIHLILATQRPSVDVITGLIKANIPTRVAFQVSSKIDSRTILDQMGAESLLGQGDMLFLPPGTGYPQRVHGAFVADEEVHRIVEYLKQFGEPQYEEGILDGPAADGATQDLFGEAPDAEADPLYDEAVAFVVRTRRASISSVQRQLRIGYNRAARLVEQMEAAGLVSAMGINGSREVLVPAAAD</sequence>
<dbReference type="InterPro" id="IPR050206">
    <property type="entry name" value="FtsK/SpoIIIE/SftA"/>
</dbReference>
<feature type="compositionally biased region" description="Low complexity" evidence="12">
    <location>
        <begin position="230"/>
        <end position="241"/>
    </location>
</feature>
<keyword evidence="6 11" id="KW-0067">ATP-binding</keyword>
<evidence type="ECO:0000313" key="16">
    <source>
        <dbReference type="Proteomes" id="UP000238982"/>
    </source>
</evidence>
<dbReference type="InterPro" id="IPR018541">
    <property type="entry name" value="Ftsk_gamma"/>
</dbReference>
<dbReference type="GO" id="GO:0051301">
    <property type="term" value="P:cell division"/>
    <property type="evidence" value="ECO:0007669"/>
    <property type="project" value="UniProtKB-KW"/>
</dbReference>
<evidence type="ECO:0000256" key="7">
    <source>
        <dbReference type="ARBA" id="ARBA00023125"/>
    </source>
</evidence>
<feature type="region of interest" description="Disordered" evidence="12">
    <location>
        <begin position="879"/>
        <end position="931"/>
    </location>
</feature>
<dbReference type="GO" id="GO:0007059">
    <property type="term" value="P:chromosome segregation"/>
    <property type="evidence" value="ECO:0007669"/>
    <property type="project" value="UniProtKB-KW"/>
</dbReference>
<feature type="compositionally biased region" description="Polar residues" evidence="12">
    <location>
        <begin position="581"/>
        <end position="602"/>
    </location>
</feature>
<dbReference type="SMART" id="SM00382">
    <property type="entry name" value="AAA"/>
    <property type="match status" value="1"/>
</dbReference>
<protein>
    <submittedName>
        <fullName evidence="15">DNA translocase FtsK</fullName>
    </submittedName>
</protein>
<dbReference type="Gene3D" id="3.40.50.300">
    <property type="entry name" value="P-loop containing nucleotide triphosphate hydrolases"/>
    <property type="match status" value="1"/>
</dbReference>
<dbReference type="SUPFAM" id="SSF46785">
    <property type="entry name" value="Winged helix' DNA-binding domain"/>
    <property type="match status" value="1"/>
</dbReference>
<keyword evidence="3" id="KW-0132">Cell division</keyword>
<comment type="subcellular location">
    <subcellularLocation>
        <location evidence="1">Cell inner membrane</location>
    </subcellularLocation>
</comment>
<evidence type="ECO:0000256" key="1">
    <source>
        <dbReference type="ARBA" id="ARBA00004533"/>
    </source>
</evidence>
<feature type="region of interest" description="Disordered" evidence="12">
    <location>
        <begin position="145"/>
        <end position="321"/>
    </location>
</feature>
<keyword evidence="8" id="KW-0131">Cell cycle</keyword>
<dbReference type="InterPro" id="IPR002543">
    <property type="entry name" value="FtsK_dom"/>
</dbReference>
<name>A0A2S9MMX4_9BURK</name>
<keyword evidence="7" id="KW-0238">DNA-binding</keyword>
<evidence type="ECO:0000256" key="12">
    <source>
        <dbReference type="SAM" id="MobiDB-lite"/>
    </source>
</evidence>
<dbReference type="Pfam" id="PF17854">
    <property type="entry name" value="FtsK_alpha"/>
    <property type="match status" value="1"/>
</dbReference>
<dbReference type="PANTHER" id="PTHR22683:SF41">
    <property type="entry name" value="DNA TRANSLOCASE FTSK"/>
    <property type="match status" value="1"/>
</dbReference>
<gene>
    <name evidence="15" type="ORF">C6Q15_16265</name>
</gene>
<feature type="region of interest" description="Disordered" evidence="12">
    <location>
        <begin position="1037"/>
        <end position="1109"/>
    </location>
</feature>
<dbReference type="FunFam" id="3.40.50.300:FF:000209">
    <property type="entry name" value="Cell division protein FtsK"/>
    <property type="match status" value="1"/>
</dbReference>
<keyword evidence="13" id="KW-0472">Membrane</keyword>
<dbReference type="EMBL" id="PVGH01000063">
    <property type="protein sequence ID" value="PRF60126.1"/>
    <property type="molecule type" value="Genomic_DNA"/>
</dbReference>
<dbReference type="PANTHER" id="PTHR22683">
    <property type="entry name" value="SPORULATION PROTEIN RELATED"/>
    <property type="match status" value="1"/>
</dbReference>
<feature type="compositionally biased region" description="Pro residues" evidence="12">
    <location>
        <begin position="1157"/>
        <end position="1170"/>
    </location>
</feature>
<feature type="compositionally biased region" description="Low complexity" evidence="12">
    <location>
        <begin position="547"/>
        <end position="561"/>
    </location>
</feature>
<evidence type="ECO:0000256" key="5">
    <source>
        <dbReference type="ARBA" id="ARBA00022829"/>
    </source>
</evidence>
<evidence type="ECO:0000256" key="4">
    <source>
        <dbReference type="ARBA" id="ARBA00022741"/>
    </source>
</evidence>
<organism evidence="15 16">
    <name type="scientific">Burkholderia multivorans</name>
    <dbReference type="NCBI Taxonomy" id="87883"/>
    <lineage>
        <taxon>Bacteria</taxon>
        <taxon>Pseudomonadati</taxon>
        <taxon>Pseudomonadota</taxon>
        <taxon>Betaproteobacteria</taxon>
        <taxon>Burkholderiales</taxon>
        <taxon>Burkholderiaceae</taxon>
        <taxon>Burkholderia</taxon>
        <taxon>Burkholderia cepacia complex</taxon>
    </lineage>
</organism>
<evidence type="ECO:0000256" key="2">
    <source>
        <dbReference type="ARBA" id="ARBA00006474"/>
    </source>
</evidence>
<dbReference type="GO" id="GO:0005524">
    <property type="term" value="F:ATP binding"/>
    <property type="evidence" value="ECO:0007669"/>
    <property type="project" value="UniProtKB-UniRule"/>
</dbReference>
<dbReference type="Proteomes" id="UP000238982">
    <property type="component" value="Unassembled WGS sequence"/>
</dbReference>
<keyword evidence="13" id="KW-0812">Transmembrane</keyword>
<feature type="compositionally biased region" description="Low complexity" evidence="12">
    <location>
        <begin position="764"/>
        <end position="793"/>
    </location>
</feature>
<evidence type="ECO:0000256" key="9">
    <source>
        <dbReference type="ARBA" id="ARBA00024784"/>
    </source>
</evidence>
<keyword evidence="5" id="KW-0159">Chromosome partition</keyword>
<evidence type="ECO:0000256" key="11">
    <source>
        <dbReference type="PROSITE-ProRule" id="PRU00289"/>
    </source>
</evidence>
<evidence type="ECO:0000256" key="3">
    <source>
        <dbReference type="ARBA" id="ARBA00022618"/>
    </source>
</evidence>
<feature type="region of interest" description="Disordered" evidence="12">
    <location>
        <begin position="1149"/>
        <end position="1199"/>
    </location>
</feature>
<reference evidence="15 16" key="1">
    <citation type="submission" date="2018-03" db="EMBL/GenBank/DDBJ databases">
        <authorList>
            <person name="Keele B.F."/>
        </authorList>
    </citation>
    <scope>NUCLEOTIDE SEQUENCE [LARGE SCALE GENOMIC DNA]</scope>
    <source>
        <strain evidence="15 16">AU19729</strain>
    </source>
</reference>
<dbReference type="InterPro" id="IPR003593">
    <property type="entry name" value="AAA+_ATPase"/>
</dbReference>
<feature type="binding site" evidence="11">
    <location>
        <begin position="1443"/>
        <end position="1450"/>
    </location>
    <ligand>
        <name>ATP</name>
        <dbReference type="ChEBI" id="CHEBI:30616"/>
    </ligand>
</feature>
<dbReference type="InterPro" id="IPR027417">
    <property type="entry name" value="P-loop_NTPase"/>
</dbReference>
<comment type="similarity">
    <text evidence="2">Belongs to the FtsK/SpoIIIE/SftA family.</text>
</comment>
<comment type="subunit">
    <text evidence="10">Homohexamer. Forms a ring that surrounds DNA.</text>
</comment>
<feature type="transmembrane region" description="Helical" evidence="13">
    <location>
        <begin position="72"/>
        <end position="100"/>
    </location>
</feature>
<feature type="region of interest" description="Disordered" evidence="12">
    <location>
        <begin position="946"/>
        <end position="1004"/>
    </location>
</feature>
<comment type="function">
    <text evidence="9">Essential cell division protein that coordinates cell division and chromosome segregation. The N-terminus is involved in assembly of the cell-division machinery. The C-terminus functions as a DNA motor that moves dsDNA in an ATP-dependent manner towards the dif recombination site, which is located within the replication terminus region. Translocation stops specifically at Xer-dif sites, where FtsK interacts with the Xer recombinase, allowing activation of chromosome unlinking by recombination. FtsK orienting polar sequences (KOPS) guide the direction of DNA translocation. FtsK can remove proteins from DNA as it translocates, but translocation stops specifically at XerCD-dif site, thereby preventing removal of XerC and XerD from dif.</text>
</comment>
<feature type="compositionally biased region" description="Pro residues" evidence="12">
    <location>
        <begin position="210"/>
        <end position="225"/>
    </location>
</feature>
<feature type="compositionally biased region" description="Low complexity" evidence="12">
    <location>
        <begin position="258"/>
        <end position="295"/>
    </location>
</feature>
<dbReference type="Gene3D" id="3.30.980.40">
    <property type="match status" value="1"/>
</dbReference>
<feature type="compositionally biased region" description="Low complexity" evidence="12">
    <location>
        <begin position="1080"/>
        <end position="1109"/>
    </location>
</feature>
<dbReference type="SUPFAM" id="SSF52540">
    <property type="entry name" value="P-loop containing nucleoside triphosphate hydrolases"/>
    <property type="match status" value="1"/>
</dbReference>
<feature type="region of interest" description="Disordered" evidence="12">
    <location>
        <begin position="752"/>
        <end position="833"/>
    </location>
</feature>
<proteinExistence type="inferred from homology"/>